<dbReference type="InterPro" id="IPR010989">
    <property type="entry name" value="SNARE"/>
</dbReference>
<dbReference type="GO" id="GO:0015031">
    <property type="term" value="P:protein transport"/>
    <property type="evidence" value="ECO:0007669"/>
    <property type="project" value="UniProtKB-KW"/>
</dbReference>
<evidence type="ECO:0000259" key="11">
    <source>
        <dbReference type="PROSITE" id="PS50192"/>
    </source>
</evidence>
<evidence type="ECO:0000256" key="6">
    <source>
        <dbReference type="ARBA" id="ARBA00023034"/>
    </source>
</evidence>
<dbReference type="AlphaFoldDB" id="A0A836F6A6"/>
<evidence type="ECO:0000256" key="8">
    <source>
        <dbReference type="ARBA" id="ARBA00023136"/>
    </source>
</evidence>
<comment type="subcellular location">
    <subcellularLocation>
        <location evidence="9">Golgi apparatus</location>
        <location evidence="9">trans-Golgi network membrane</location>
        <topology evidence="9">Single-pass type IV membrane protein</topology>
    </subcellularLocation>
</comment>
<evidence type="ECO:0000256" key="10">
    <source>
        <dbReference type="SAM" id="MobiDB-lite"/>
    </source>
</evidence>
<dbReference type="InterPro" id="IPR000727">
    <property type="entry name" value="T_SNARE_dom"/>
</dbReference>
<dbReference type="Gene3D" id="1.20.5.110">
    <property type="match status" value="1"/>
</dbReference>
<dbReference type="GO" id="GO:0005794">
    <property type="term" value="C:Golgi apparatus"/>
    <property type="evidence" value="ECO:0007669"/>
    <property type="project" value="UniProtKB-SubCell"/>
</dbReference>
<evidence type="ECO:0000256" key="5">
    <source>
        <dbReference type="ARBA" id="ARBA00022989"/>
    </source>
</evidence>
<dbReference type="GO" id="GO:0048193">
    <property type="term" value="P:Golgi vesicle transport"/>
    <property type="evidence" value="ECO:0007669"/>
    <property type="project" value="InterPro"/>
</dbReference>
<proteinExistence type="inferred from homology"/>
<keyword evidence="5" id="KW-1133">Transmembrane helix</keyword>
<evidence type="ECO:0000313" key="13">
    <source>
        <dbReference type="Proteomes" id="UP000667349"/>
    </source>
</evidence>
<evidence type="ECO:0000256" key="3">
    <source>
        <dbReference type="ARBA" id="ARBA00022692"/>
    </source>
</evidence>
<feature type="non-terminal residue" evidence="12">
    <location>
        <position position="305"/>
    </location>
</feature>
<name>A0A836F6A6_9HYME</name>
<comment type="caution">
    <text evidence="12">The sequence shown here is derived from an EMBL/GenBank/DDBJ whole genome shotgun (WGS) entry which is preliminary data.</text>
</comment>
<keyword evidence="4" id="KW-0653">Protein transport</keyword>
<dbReference type="CDD" id="cd21443">
    <property type="entry name" value="SNARE_NTD_STX6_STX10"/>
    <property type="match status" value="1"/>
</dbReference>
<dbReference type="SUPFAM" id="SSF58038">
    <property type="entry name" value="SNARE fusion complex"/>
    <property type="match status" value="1"/>
</dbReference>
<evidence type="ECO:0000256" key="9">
    <source>
        <dbReference type="ARBA" id="ARBA00037801"/>
    </source>
</evidence>
<dbReference type="GO" id="GO:0016020">
    <property type="term" value="C:membrane"/>
    <property type="evidence" value="ECO:0007669"/>
    <property type="project" value="InterPro"/>
</dbReference>
<dbReference type="FunFam" id="1.20.5.110:FF:000006">
    <property type="entry name" value="Syntaxin 6"/>
    <property type="match status" value="1"/>
</dbReference>
<keyword evidence="8" id="KW-0472">Membrane</keyword>
<keyword evidence="6" id="KW-0333">Golgi apparatus</keyword>
<keyword evidence="7" id="KW-0175">Coiled coil</keyword>
<dbReference type="PROSITE" id="PS50192">
    <property type="entry name" value="T_SNARE"/>
    <property type="match status" value="1"/>
</dbReference>
<dbReference type="FunFam" id="1.20.58.90:FF:000004">
    <property type="entry name" value="Syntaxin 10"/>
    <property type="match status" value="1"/>
</dbReference>
<dbReference type="Pfam" id="PF09177">
    <property type="entry name" value="STX6_10_61_N"/>
    <property type="match status" value="1"/>
</dbReference>
<protein>
    <submittedName>
        <fullName evidence="12">STX6 protein</fullName>
    </submittedName>
</protein>
<keyword evidence="2" id="KW-0813">Transport</keyword>
<dbReference type="SMART" id="SM00397">
    <property type="entry name" value="t_SNARE"/>
    <property type="match status" value="1"/>
</dbReference>
<evidence type="ECO:0000256" key="7">
    <source>
        <dbReference type="ARBA" id="ARBA00023054"/>
    </source>
</evidence>
<evidence type="ECO:0000256" key="4">
    <source>
        <dbReference type="ARBA" id="ARBA00022927"/>
    </source>
</evidence>
<accession>A0A836F6A6</accession>
<evidence type="ECO:0000313" key="12">
    <source>
        <dbReference type="EMBL" id="KAG5313119.1"/>
    </source>
</evidence>
<sequence length="305" mass="34471">MTLENPFFVVKEFKLLRDRQCALIGLDCFSEVCKALNKNRGLYGRWSELQNVAIASPTGIPLSGSATAISRTDELDWTTTELRKALRSIEWDLDDLEDTIYILFQSEFKIDNKELTVQRSFIEQAREEVKIMKDKLNLSRSRDRDSTARQPLLDNSPARVPANHGTTKYSKLENEIDSPNRQFLSDTMQQQNSMMRQQDEQLDMIGETVGTLKTVSRQINSELDEQAVMLDEFGNELETTDSKLDATMKKMAKVLHMSNGNYNNYIPAPTTPVTSSVTDLVSDNKPSSLSSLSTTIANCFLCSND</sequence>
<reference evidence="12" key="1">
    <citation type="submission" date="2020-02" db="EMBL/GenBank/DDBJ databases">
        <title>Relaxed selection underlies rapid genomic changes in the transitions from sociality to social parasitism in ants.</title>
        <authorList>
            <person name="Bi X."/>
        </authorList>
    </citation>
    <scope>NUCLEOTIDE SEQUENCE</scope>
    <source>
        <strain evidence="12">BGI-DK2013a</strain>
        <tissue evidence="12">Whole body</tissue>
    </source>
</reference>
<dbReference type="EMBL" id="JAANHZ010000258">
    <property type="protein sequence ID" value="KAG5313119.1"/>
    <property type="molecule type" value="Genomic_DNA"/>
</dbReference>
<dbReference type="PANTHER" id="PTHR12791">
    <property type="entry name" value="GOLGI SNARE BET1-RELATED"/>
    <property type="match status" value="1"/>
</dbReference>
<keyword evidence="13" id="KW-1185">Reference proteome</keyword>
<organism evidence="12 13">
    <name type="scientific">Acromyrmex insinuator</name>
    <dbReference type="NCBI Taxonomy" id="230686"/>
    <lineage>
        <taxon>Eukaryota</taxon>
        <taxon>Metazoa</taxon>
        <taxon>Ecdysozoa</taxon>
        <taxon>Arthropoda</taxon>
        <taxon>Hexapoda</taxon>
        <taxon>Insecta</taxon>
        <taxon>Pterygota</taxon>
        <taxon>Neoptera</taxon>
        <taxon>Endopterygota</taxon>
        <taxon>Hymenoptera</taxon>
        <taxon>Apocrita</taxon>
        <taxon>Aculeata</taxon>
        <taxon>Formicoidea</taxon>
        <taxon>Formicidae</taxon>
        <taxon>Myrmicinae</taxon>
        <taxon>Acromyrmex</taxon>
    </lineage>
</organism>
<gene>
    <name evidence="12" type="primary">Stx6</name>
    <name evidence="12" type="ORF">G6Z75_0007036</name>
</gene>
<feature type="non-terminal residue" evidence="12">
    <location>
        <position position="1"/>
    </location>
</feature>
<keyword evidence="3" id="KW-0812">Transmembrane</keyword>
<feature type="domain" description="T-SNARE coiled-coil homology" evidence="11">
    <location>
        <begin position="192"/>
        <end position="254"/>
    </location>
</feature>
<dbReference type="Gene3D" id="1.20.58.90">
    <property type="match status" value="1"/>
</dbReference>
<evidence type="ECO:0000256" key="1">
    <source>
        <dbReference type="ARBA" id="ARBA00009063"/>
    </source>
</evidence>
<feature type="region of interest" description="Disordered" evidence="10">
    <location>
        <begin position="139"/>
        <end position="181"/>
    </location>
</feature>
<dbReference type="InterPro" id="IPR015260">
    <property type="entry name" value="Syntaxin-6/10/61_N"/>
</dbReference>
<comment type="similarity">
    <text evidence="1">Belongs to the syntaxin family.</text>
</comment>
<dbReference type="Proteomes" id="UP000667349">
    <property type="component" value="Unassembled WGS sequence"/>
</dbReference>
<dbReference type="SUPFAM" id="SSF47661">
    <property type="entry name" value="t-snare proteins"/>
    <property type="match status" value="1"/>
</dbReference>
<evidence type="ECO:0000256" key="2">
    <source>
        <dbReference type="ARBA" id="ARBA00022448"/>
    </source>
</evidence>
<dbReference type="CDD" id="cd15851">
    <property type="entry name" value="SNARE_Syntaxin6"/>
    <property type="match status" value="1"/>
</dbReference>